<dbReference type="EMBL" id="CP139487">
    <property type="protein sequence ID" value="WPU67160.1"/>
    <property type="molecule type" value="Genomic_DNA"/>
</dbReference>
<dbReference type="PANTHER" id="PTHR33303">
    <property type="entry name" value="CYTOPLASMIC PROTEIN-RELATED"/>
    <property type="match status" value="1"/>
</dbReference>
<proteinExistence type="predicted"/>
<feature type="domain" description="CoA-binding" evidence="1">
    <location>
        <begin position="3"/>
        <end position="116"/>
    </location>
</feature>
<evidence type="ECO:0000313" key="2">
    <source>
        <dbReference type="EMBL" id="WPU67160.1"/>
    </source>
</evidence>
<reference evidence="2 3" key="1">
    <citation type="submission" date="2023-11" db="EMBL/GenBank/DDBJ databases">
        <title>Peredibacter starrii A3.12.</title>
        <authorList>
            <person name="Mitchell R.J."/>
        </authorList>
    </citation>
    <scope>NUCLEOTIDE SEQUENCE [LARGE SCALE GENOMIC DNA]</scope>
    <source>
        <strain evidence="2 3">A3.12</strain>
    </source>
</reference>
<gene>
    <name evidence="2" type="ORF">SOO65_10380</name>
</gene>
<evidence type="ECO:0000313" key="3">
    <source>
        <dbReference type="Proteomes" id="UP001324634"/>
    </source>
</evidence>
<dbReference type="Gene3D" id="3.40.50.720">
    <property type="entry name" value="NAD(P)-binding Rossmann-like Domain"/>
    <property type="match status" value="1"/>
</dbReference>
<dbReference type="RefSeq" id="WP_321400078.1">
    <property type="nucleotide sequence ID" value="NZ_CP139487.1"/>
</dbReference>
<dbReference type="Pfam" id="PF13380">
    <property type="entry name" value="CoA_binding_2"/>
    <property type="match status" value="1"/>
</dbReference>
<dbReference type="Proteomes" id="UP001324634">
    <property type="component" value="Chromosome"/>
</dbReference>
<dbReference type="PANTHER" id="PTHR33303:SF2">
    <property type="entry name" value="COA-BINDING DOMAIN-CONTAINING PROTEIN"/>
    <property type="match status" value="1"/>
</dbReference>
<evidence type="ECO:0000259" key="1">
    <source>
        <dbReference type="Pfam" id="PF13380"/>
    </source>
</evidence>
<dbReference type="KEGG" id="psti:SOO65_10380"/>
<dbReference type="AlphaFoldDB" id="A0AAX4HVE9"/>
<keyword evidence="3" id="KW-1185">Reference proteome</keyword>
<name>A0AAX4HVE9_9BACT</name>
<accession>A0AAX4HVE9</accession>
<organism evidence="2 3">
    <name type="scientific">Peredibacter starrii</name>
    <dbReference type="NCBI Taxonomy" id="28202"/>
    <lineage>
        <taxon>Bacteria</taxon>
        <taxon>Pseudomonadati</taxon>
        <taxon>Bdellovibrionota</taxon>
        <taxon>Bacteriovoracia</taxon>
        <taxon>Bacteriovoracales</taxon>
        <taxon>Bacteriovoracaceae</taxon>
        <taxon>Peredibacter</taxon>
    </lineage>
</organism>
<dbReference type="InterPro" id="IPR003781">
    <property type="entry name" value="CoA-bd"/>
</dbReference>
<dbReference type="InterPro" id="IPR036291">
    <property type="entry name" value="NAD(P)-bd_dom_sf"/>
</dbReference>
<protein>
    <submittedName>
        <fullName evidence="2">CoA-binding protein</fullName>
    </submittedName>
</protein>
<sequence length="121" mass="13349">MEVVAVIGASSDTNRYSYKAMEMLEEYGHTPVPVHPREEVVRGVKVTHNLGDLAGQKIDTVTVYVNPAISDKYEKDLIAVNPKRVIFNPGAENPRLEAALAKNGIQVENACTLVLLRTNQF</sequence>
<dbReference type="SUPFAM" id="SSF51735">
    <property type="entry name" value="NAD(P)-binding Rossmann-fold domains"/>
    <property type="match status" value="1"/>
</dbReference>